<organism evidence="1 2">
    <name type="scientific">Salmonirosea aquatica</name>
    <dbReference type="NCBI Taxonomy" id="2654236"/>
    <lineage>
        <taxon>Bacteria</taxon>
        <taxon>Pseudomonadati</taxon>
        <taxon>Bacteroidota</taxon>
        <taxon>Cytophagia</taxon>
        <taxon>Cytophagales</taxon>
        <taxon>Spirosomataceae</taxon>
        <taxon>Salmonirosea</taxon>
    </lineage>
</organism>
<evidence type="ECO:0000313" key="1">
    <source>
        <dbReference type="EMBL" id="MPR36022.1"/>
    </source>
</evidence>
<dbReference type="Proteomes" id="UP000479293">
    <property type="component" value="Unassembled WGS sequence"/>
</dbReference>
<evidence type="ECO:0000313" key="2">
    <source>
        <dbReference type="Proteomes" id="UP000479293"/>
    </source>
</evidence>
<comment type="caution">
    <text evidence="1">The sequence shown here is derived from an EMBL/GenBank/DDBJ whole genome shotgun (WGS) entry which is preliminary data.</text>
</comment>
<gene>
    <name evidence="1" type="ORF">GBK04_22405</name>
</gene>
<reference evidence="1 2" key="1">
    <citation type="submission" date="2019-10" db="EMBL/GenBank/DDBJ databases">
        <title>Draft Genome Sequence of Cytophagaceae sp. SJW1-29.</title>
        <authorList>
            <person name="Choi A."/>
        </authorList>
    </citation>
    <scope>NUCLEOTIDE SEQUENCE [LARGE SCALE GENOMIC DNA]</scope>
    <source>
        <strain evidence="1 2">SJW1-29</strain>
    </source>
</reference>
<accession>A0A7C9BD37</accession>
<dbReference type="AlphaFoldDB" id="A0A7C9BD37"/>
<dbReference type="EMBL" id="WHLY01000002">
    <property type="protein sequence ID" value="MPR36022.1"/>
    <property type="molecule type" value="Genomic_DNA"/>
</dbReference>
<proteinExistence type="predicted"/>
<dbReference type="RefSeq" id="WP_152763562.1">
    <property type="nucleotide sequence ID" value="NZ_WHLY01000002.1"/>
</dbReference>
<dbReference type="PROSITE" id="PS51257">
    <property type="entry name" value="PROKAR_LIPOPROTEIN"/>
    <property type="match status" value="1"/>
</dbReference>
<protein>
    <submittedName>
        <fullName evidence="1">Uncharacterized protein</fullName>
    </submittedName>
</protein>
<keyword evidence="2" id="KW-1185">Reference proteome</keyword>
<name>A0A7C9BD37_9BACT</name>
<sequence length="251" mass="27610">MKSTATFLALSLAALLFSCEKPNEIDEDKPRIKSISISGIPDKDIEFIPERYVINVQLPAMVPEGGLKPNFQLTENTEILEGLTPAGTFESRLLCGDHSLNTSNPTTLIVANDKKTAIYRNTTTYQINFIRPLGCPEVLGNIPITYSRDSSNANSMQIQVPLQNPFSSFKVFAIRLKNLSTGAQHDNTLPSYLGDYFLNRCPSGIDNRVSLFYTSSPKVPPGPGSYEVSVTMNCGESQRTLTFPQPLVIAE</sequence>